<accession>A0A0E0CD40</accession>
<dbReference type="Proteomes" id="UP000008021">
    <property type="component" value="Chromosome 1"/>
</dbReference>
<name>A0A0E0CD40_9ORYZ</name>
<reference evidence="4" key="1">
    <citation type="submission" date="2015-04" db="UniProtKB">
        <authorList>
            <consortium name="EnsemblPlants"/>
        </authorList>
    </citation>
    <scope>IDENTIFICATION</scope>
</reference>
<dbReference type="InterPro" id="IPR018247">
    <property type="entry name" value="EF_Hand_1_Ca_BS"/>
</dbReference>
<protein>
    <recommendedName>
        <fullName evidence="3">EF-hand domain-containing protein</fullName>
    </recommendedName>
</protein>
<dbReference type="FunFam" id="1.10.238.10:FF:000440">
    <property type="entry name" value="Probable calcium-binding protein CML31"/>
    <property type="match status" value="1"/>
</dbReference>
<evidence type="ECO:0000259" key="3">
    <source>
        <dbReference type="PROSITE" id="PS50222"/>
    </source>
</evidence>
<evidence type="ECO:0000256" key="1">
    <source>
        <dbReference type="ARBA" id="ARBA00022737"/>
    </source>
</evidence>
<reference evidence="4" key="2">
    <citation type="submission" date="2018-05" db="EMBL/GenBank/DDBJ databases">
        <title>OmerRS3 (Oryza meridionalis Reference Sequence Version 3).</title>
        <authorList>
            <person name="Zhang J."/>
            <person name="Kudrna D."/>
            <person name="Lee S."/>
            <person name="Talag J."/>
            <person name="Welchert J."/>
            <person name="Wing R.A."/>
        </authorList>
    </citation>
    <scope>NUCLEOTIDE SEQUENCE [LARGE SCALE GENOMIC DNA]</scope>
    <source>
        <strain evidence="4">cv. OR44</strain>
    </source>
</reference>
<dbReference type="Gramene" id="OMERI01G41100.1">
    <property type="protein sequence ID" value="OMERI01G41100.1"/>
    <property type="gene ID" value="OMERI01G41100"/>
</dbReference>
<dbReference type="PROSITE" id="PS50222">
    <property type="entry name" value="EF_HAND_2"/>
    <property type="match status" value="2"/>
</dbReference>
<evidence type="ECO:0000256" key="2">
    <source>
        <dbReference type="ARBA" id="ARBA00022837"/>
    </source>
</evidence>
<dbReference type="HOGENOM" id="CLU_061288_20_6_1"/>
<dbReference type="SMART" id="SM00054">
    <property type="entry name" value="EFh"/>
    <property type="match status" value="3"/>
</dbReference>
<dbReference type="CDD" id="cd00051">
    <property type="entry name" value="EFh"/>
    <property type="match status" value="1"/>
</dbReference>
<dbReference type="SUPFAM" id="SSF47473">
    <property type="entry name" value="EF-hand"/>
    <property type="match status" value="1"/>
</dbReference>
<dbReference type="AlphaFoldDB" id="A0A0E0CD40"/>
<keyword evidence="2" id="KW-0106">Calcium</keyword>
<sequence length="193" mass="21611">MVASDEFRRVFGSFDQDGDGKISATELRLCVKASLGEDMPEDEVQALMASADTDGDGLLDEEEFVRLVTEMEADDDEEEDDDEKCRCLREAFAMYEMEGRRCITPLSLKLMLNKLGTHLDVAECQAMICRFDMNGDGVLTFDDDTDLTRHNAQQRHASSPPPLPLPSRFPHLSYTRADVYTVYLAGPVAAFEI</sequence>
<dbReference type="EnsemblPlants" id="OMERI01G41100.1">
    <property type="protein sequence ID" value="OMERI01G41100.1"/>
    <property type="gene ID" value="OMERI01G41100"/>
</dbReference>
<dbReference type="eggNOG" id="KOG0027">
    <property type="taxonomic scope" value="Eukaryota"/>
</dbReference>
<dbReference type="PROSITE" id="PS00018">
    <property type="entry name" value="EF_HAND_1"/>
    <property type="match status" value="2"/>
</dbReference>
<keyword evidence="5" id="KW-1185">Reference proteome</keyword>
<proteinExistence type="predicted"/>
<dbReference type="InterPro" id="IPR002048">
    <property type="entry name" value="EF_hand_dom"/>
</dbReference>
<evidence type="ECO:0000313" key="5">
    <source>
        <dbReference type="Proteomes" id="UP000008021"/>
    </source>
</evidence>
<dbReference type="PANTHER" id="PTHR23050">
    <property type="entry name" value="CALCIUM BINDING PROTEIN"/>
    <property type="match status" value="1"/>
</dbReference>
<dbReference type="InterPro" id="IPR011992">
    <property type="entry name" value="EF-hand-dom_pair"/>
</dbReference>
<organism evidence="4">
    <name type="scientific">Oryza meridionalis</name>
    <dbReference type="NCBI Taxonomy" id="40149"/>
    <lineage>
        <taxon>Eukaryota</taxon>
        <taxon>Viridiplantae</taxon>
        <taxon>Streptophyta</taxon>
        <taxon>Embryophyta</taxon>
        <taxon>Tracheophyta</taxon>
        <taxon>Spermatophyta</taxon>
        <taxon>Magnoliopsida</taxon>
        <taxon>Liliopsida</taxon>
        <taxon>Poales</taxon>
        <taxon>Poaceae</taxon>
        <taxon>BOP clade</taxon>
        <taxon>Oryzoideae</taxon>
        <taxon>Oryzeae</taxon>
        <taxon>Oryzinae</taxon>
        <taxon>Oryza</taxon>
    </lineage>
</organism>
<feature type="domain" description="EF-hand" evidence="3">
    <location>
        <begin position="39"/>
        <end position="74"/>
    </location>
</feature>
<evidence type="ECO:0000313" key="4">
    <source>
        <dbReference type="EnsemblPlants" id="OMERI01G41100.1"/>
    </source>
</evidence>
<keyword evidence="1" id="KW-0677">Repeat</keyword>
<dbReference type="InterPro" id="IPR050145">
    <property type="entry name" value="Centrin_CML-like"/>
</dbReference>
<dbReference type="Pfam" id="PF13499">
    <property type="entry name" value="EF-hand_7"/>
    <property type="match status" value="1"/>
</dbReference>
<dbReference type="Gene3D" id="1.10.238.10">
    <property type="entry name" value="EF-hand"/>
    <property type="match status" value="2"/>
</dbReference>
<dbReference type="GO" id="GO:0005509">
    <property type="term" value="F:calcium ion binding"/>
    <property type="evidence" value="ECO:0007669"/>
    <property type="project" value="InterPro"/>
</dbReference>
<dbReference type="Pfam" id="PF13833">
    <property type="entry name" value="EF-hand_8"/>
    <property type="match status" value="1"/>
</dbReference>
<feature type="domain" description="EF-hand" evidence="3">
    <location>
        <begin position="2"/>
        <end position="37"/>
    </location>
</feature>